<feature type="non-terminal residue" evidence="1">
    <location>
        <position position="161"/>
    </location>
</feature>
<organism evidence="1 2">
    <name type="scientific">Trifolium medium</name>
    <dbReference type="NCBI Taxonomy" id="97028"/>
    <lineage>
        <taxon>Eukaryota</taxon>
        <taxon>Viridiplantae</taxon>
        <taxon>Streptophyta</taxon>
        <taxon>Embryophyta</taxon>
        <taxon>Tracheophyta</taxon>
        <taxon>Spermatophyta</taxon>
        <taxon>Magnoliopsida</taxon>
        <taxon>eudicotyledons</taxon>
        <taxon>Gunneridae</taxon>
        <taxon>Pentapetalae</taxon>
        <taxon>rosids</taxon>
        <taxon>fabids</taxon>
        <taxon>Fabales</taxon>
        <taxon>Fabaceae</taxon>
        <taxon>Papilionoideae</taxon>
        <taxon>50 kb inversion clade</taxon>
        <taxon>NPAAA clade</taxon>
        <taxon>Hologalegina</taxon>
        <taxon>IRL clade</taxon>
        <taxon>Trifolieae</taxon>
        <taxon>Trifolium</taxon>
    </lineage>
</organism>
<dbReference type="Proteomes" id="UP000265520">
    <property type="component" value="Unassembled WGS sequence"/>
</dbReference>
<comment type="caution">
    <text evidence="1">The sequence shown here is derived from an EMBL/GenBank/DDBJ whole genome shotgun (WGS) entry which is preliminary data.</text>
</comment>
<evidence type="ECO:0000313" key="2">
    <source>
        <dbReference type="Proteomes" id="UP000265520"/>
    </source>
</evidence>
<accession>A0A392M4R0</accession>
<protein>
    <submittedName>
        <fullName evidence="1">Uncharacterized protein</fullName>
    </submittedName>
</protein>
<name>A0A392M4R0_9FABA</name>
<evidence type="ECO:0000313" key="1">
    <source>
        <dbReference type="EMBL" id="MCH82315.1"/>
    </source>
</evidence>
<reference evidence="1 2" key="1">
    <citation type="journal article" date="2018" name="Front. Plant Sci.">
        <title>Red Clover (Trifolium pratense) and Zigzag Clover (T. medium) - A Picture of Genomic Similarities and Differences.</title>
        <authorList>
            <person name="Dluhosova J."/>
            <person name="Istvanek J."/>
            <person name="Nedelnik J."/>
            <person name="Repkova J."/>
        </authorList>
    </citation>
    <scope>NUCLEOTIDE SEQUENCE [LARGE SCALE GENOMIC DNA]</scope>
    <source>
        <strain evidence="2">cv. 10/8</strain>
        <tissue evidence="1">Leaf</tissue>
    </source>
</reference>
<sequence length="161" mass="19129">MWFQRSRAKWLKDGDRNTRYYNLKTINRRRRNNIVMLKNDHGEWIEDNVQLQELVNKYYKQLFKLNTQDIRWQQTMKTFPTLSSEEIEKLGSEVNNDEVKGAVFHMSPWKSLGPYGFPSGFYQHYWDTVGPSICEGSVEEPEIAMVNQTDICLIPKVDYPE</sequence>
<dbReference type="AlphaFoldDB" id="A0A392M4R0"/>
<proteinExistence type="predicted"/>
<keyword evidence="2" id="KW-1185">Reference proteome</keyword>
<dbReference type="EMBL" id="LXQA010003508">
    <property type="protein sequence ID" value="MCH82315.1"/>
    <property type="molecule type" value="Genomic_DNA"/>
</dbReference>
<gene>
    <name evidence="1" type="ORF">A2U01_0003117</name>
</gene>